<protein>
    <submittedName>
        <fullName evidence="8">Iron-sulfur cluster regulator</fullName>
    </submittedName>
</protein>
<sequence>MRIASKHDAALALLLALTDEVHTLASISVEINLSVSYLEQLATKLRGAKLIESVRGPGGGYRLSRPLHDITVGDILTAIGTETGRQGFGLFDEIQRRLKHVALSDLGKGVEASCTK</sequence>
<reference evidence="8 9" key="1">
    <citation type="submission" date="2016-04" db="EMBL/GenBank/DDBJ databases">
        <title>ATOL: Assembling a taxonomically balanced genome-scale reconstruction of the evolutionary history of the Enterobacteriaceae.</title>
        <authorList>
            <person name="Plunkett G.III."/>
            <person name="Neeno-Eckwall E.C."/>
            <person name="Glasner J.D."/>
            <person name="Perna N.T."/>
        </authorList>
    </citation>
    <scope>NUCLEOTIDE SEQUENCE [LARGE SCALE GENOMIC DNA]</scope>
    <source>
        <strain evidence="8 9">ATCC 51604</strain>
    </source>
</reference>
<keyword evidence="2" id="KW-0479">Metal-binding</keyword>
<evidence type="ECO:0000256" key="5">
    <source>
        <dbReference type="ARBA" id="ARBA00023015"/>
    </source>
</evidence>
<dbReference type="Gene3D" id="1.10.10.10">
    <property type="entry name" value="Winged helix-like DNA-binding domain superfamily/Winged helix DNA-binding domain"/>
    <property type="match status" value="1"/>
</dbReference>
<accession>A0A1B7HLZ8</accession>
<dbReference type="SUPFAM" id="SSF46785">
    <property type="entry name" value="Winged helix' DNA-binding domain"/>
    <property type="match status" value="1"/>
</dbReference>
<evidence type="ECO:0000256" key="7">
    <source>
        <dbReference type="ARBA" id="ARBA00023163"/>
    </source>
</evidence>
<dbReference type="RefSeq" id="WP_064519119.1">
    <property type="nucleotide sequence ID" value="NZ_LXEP01000050.1"/>
</dbReference>
<dbReference type="PANTHER" id="PTHR33221:SF5">
    <property type="entry name" value="HTH-TYPE TRANSCRIPTIONAL REGULATOR ISCR"/>
    <property type="match status" value="1"/>
</dbReference>
<organism evidence="8 9">
    <name type="scientific">Buttiauxella gaviniae ATCC 51604</name>
    <dbReference type="NCBI Taxonomy" id="1354253"/>
    <lineage>
        <taxon>Bacteria</taxon>
        <taxon>Pseudomonadati</taxon>
        <taxon>Pseudomonadota</taxon>
        <taxon>Gammaproteobacteria</taxon>
        <taxon>Enterobacterales</taxon>
        <taxon>Enterobacteriaceae</taxon>
        <taxon>Buttiauxella</taxon>
    </lineage>
</organism>
<gene>
    <name evidence="8" type="ORF">M977_04535</name>
</gene>
<name>A0A1B7HLZ8_9ENTR</name>
<dbReference type="Pfam" id="PF02082">
    <property type="entry name" value="Rrf2"/>
    <property type="match status" value="1"/>
</dbReference>
<dbReference type="InterPro" id="IPR036390">
    <property type="entry name" value="WH_DNA-bd_sf"/>
</dbReference>
<dbReference type="Proteomes" id="UP000078504">
    <property type="component" value="Unassembled WGS sequence"/>
</dbReference>
<keyword evidence="2" id="KW-0001">2Fe-2S</keyword>
<dbReference type="EMBL" id="LXEP01000050">
    <property type="protein sequence ID" value="OAT16625.1"/>
    <property type="molecule type" value="Genomic_DNA"/>
</dbReference>
<dbReference type="GO" id="GO:0003700">
    <property type="term" value="F:DNA-binding transcription factor activity"/>
    <property type="evidence" value="ECO:0007669"/>
    <property type="project" value="TreeGrafter"/>
</dbReference>
<dbReference type="PANTHER" id="PTHR33221">
    <property type="entry name" value="WINGED HELIX-TURN-HELIX TRANSCRIPTIONAL REGULATOR, RRF2 FAMILY"/>
    <property type="match status" value="1"/>
</dbReference>
<evidence type="ECO:0000256" key="4">
    <source>
        <dbReference type="ARBA" id="ARBA00023014"/>
    </source>
</evidence>
<proteinExistence type="predicted"/>
<keyword evidence="4" id="KW-0411">Iron-sulfur</keyword>
<evidence type="ECO:0000256" key="1">
    <source>
        <dbReference type="ARBA" id="ARBA00022491"/>
    </source>
</evidence>
<keyword evidence="1" id="KW-0678">Repressor</keyword>
<dbReference type="AlphaFoldDB" id="A0A1B7HLZ8"/>
<dbReference type="InterPro" id="IPR036388">
    <property type="entry name" value="WH-like_DNA-bd_sf"/>
</dbReference>
<keyword evidence="6" id="KW-0238">DNA-binding</keyword>
<dbReference type="GO" id="GO:0051537">
    <property type="term" value="F:2 iron, 2 sulfur cluster binding"/>
    <property type="evidence" value="ECO:0007669"/>
    <property type="project" value="UniProtKB-KW"/>
</dbReference>
<keyword evidence="7" id="KW-0804">Transcription</keyword>
<comment type="caution">
    <text evidence="8">The sequence shown here is derived from an EMBL/GenBank/DDBJ whole genome shotgun (WGS) entry which is preliminary data.</text>
</comment>
<evidence type="ECO:0000256" key="6">
    <source>
        <dbReference type="ARBA" id="ARBA00023125"/>
    </source>
</evidence>
<evidence type="ECO:0000256" key="3">
    <source>
        <dbReference type="ARBA" id="ARBA00023004"/>
    </source>
</evidence>
<evidence type="ECO:0000313" key="8">
    <source>
        <dbReference type="EMBL" id="OAT16625.1"/>
    </source>
</evidence>
<dbReference type="PROSITE" id="PS51197">
    <property type="entry name" value="HTH_RRF2_2"/>
    <property type="match status" value="1"/>
</dbReference>
<dbReference type="GO" id="GO:0005829">
    <property type="term" value="C:cytosol"/>
    <property type="evidence" value="ECO:0007669"/>
    <property type="project" value="TreeGrafter"/>
</dbReference>
<keyword evidence="3" id="KW-0408">Iron</keyword>
<dbReference type="GO" id="GO:0003677">
    <property type="term" value="F:DNA binding"/>
    <property type="evidence" value="ECO:0007669"/>
    <property type="project" value="UniProtKB-KW"/>
</dbReference>
<evidence type="ECO:0000313" key="9">
    <source>
        <dbReference type="Proteomes" id="UP000078504"/>
    </source>
</evidence>
<dbReference type="PATRIC" id="fig|1354253.4.peg.4665"/>
<evidence type="ECO:0000256" key="2">
    <source>
        <dbReference type="ARBA" id="ARBA00022714"/>
    </source>
</evidence>
<keyword evidence="5" id="KW-0805">Transcription regulation</keyword>
<dbReference type="InterPro" id="IPR000944">
    <property type="entry name" value="Tscrpt_reg_Rrf2"/>
</dbReference>